<evidence type="ECO:0000313" key="1">
    <source>
        <dbReference type="EMBL" id="KAH7851617.1"/>
    </source>
</evidence>
<proteinExistence type="predicted"/>
<name>A0ACB7YDF3_9ERIC</name>
<comment type="caution">
    <text evidence="1">The sequence shown here is derived from an EMBL/GenBank/DDBJ whole genome shotgun (WGS) entry which is preliminary data.</text>
</comment>
<sequence>MYSIPSYCYELGSCSNSGNFLQGVVLSSTRTPTTNTAGNSYSTAETKAEAASKNHSEAERRRRKRINSHLATLRTLLPNTIKTDKASLLAEVVGRLRDLKKITSEFAAANDSEISQSNLFPTECDELNFCHSESNSDNTTIKATLCCEDRPELVSEITAAVKAAEGKVVRAEMATVGGRTKSILWVQLGGNSGGGGAEGRLRRGLKGVVDRAAVLSSTGPGQQALPENKRARLCHY</sequence>
<keyword evidence="2" id="KW-1185">Reference proteome</keyword>
<evidence type="ECO:0000313" key="2">
    <source>
        <dbReference type="Proteomes" id="UP000828048"/>
    </source>
</evidence>
<accession>A0ACB7YDF3</accession>
<reference evidence="1 2" key="1">
    <citation type="journal article" date="2021" name="Hortic Res">
        <title>High-quality reference genome and annotation aids understanding of berry development for evergreen blueberry (Vaccinium darrowii).</title>
        <authorList>
            <person name="Yu J."/>
            <person name="Hulse-Kemp A.M."/>
            <person name="Babiker E."/>
            <person name="Staton M."/>
        </authorList>
    </citation>
    <scope>NUCLEOTIDE SEQUENCE [LARGE SCALE GENOMIC DNA]</scope>
    <source>
        <strain evidence="2">cv. NJ 8807/NJ 8810</strain>
        <tissue evidence="1">Young leaf</tissue>
    </source>
</reference>
<dbReference type="Proteomes" id="UP000828048">
    <property type="component" value="Chromosome 8"/>
</dbReference>
<gene>
    <name evidence="1" type="ORF">Vadar_014336</name>
</gene>
<organism evidence="1 2">
    <name type="scientific">Vaccinium darrowii</name>
    <dbReference type="NCBI Taxonomy" id="229202"/>
    <lineage>
        <taxon>Eukaryota</taxon>
        <taxon>Viridiplantae</taxon>
        <taxon>Streptophyta</taxon>
        <taxon>Embryophyta</taxon>
        <taxon>Tracheophyta</taxon>
        <taxon>Spermatophyta</taxon>
        <taxon>Magnoliopsida</taxon>
        <taxon>eudicotyledons</taxon>
        <taxon>Gunneridae</taxon>
        <taxon>Pentapetalae</taxon>
        <taxon>asterids</taxon>
        <taxon>Ericales</taxon>
        <taxon>Ericaceae</taxon>
        <taxon>Vaccinioideae</taxon>
        <taxon>Vaccinieae</taxon>
        <taxon>Vaccinium</taxon>
    </lineage>
</organism>
<dbReference type="EMBL" id="CM037158">
    <property type="protein sequence ID" value="KAH7851617.1"/>
    <property type="molecule type" value="Genomic_DNA"/>
</dbReference>
<protein>
    <submittedName>
        <fullName evidence="1">Uncharacterized protein</fullName>
    </submittedName>
</protein>